<evidence type="ECO:0000256" key="1">
    <source>
        <dbReference type="ARBA" id="ARBA00000085"/>
    </source>
</evidence>
<evidence type="ECO:0000256" key="13">
    <source>
        <dbReference type="SAM" id="SignalP"/>
    </source>
</evidence>
<dbReference type="CDD" id="cd01007">
    <property type="entry name" value="PBP2_BvgS_HisK_like"/>
    <property type="match status" value="1"/>
</dbReference>
<dbReference type="PANTHER" id="PTHR43047">
    <property type="entry name" value="TWO-COMPONENT HISTIDINE PROTEIN KINASE"/>
    <property type="match status" value="1"/>
</dbReference>
<proteinExistence type="inferred from homology"/>
<evidence type="ECO:0000256" key="11">
    <source>
        <dbReference type="PROSITE-ProRule" id="PRU00169"/>
    </source>
</evidence>
<comment type="catalytic activity">
    <reaction evidence="1">
        <text>ATP + protein L-histidine = ADP + protein N-phospho-L-histidine.</text>
        <dbReference type="EC" id="2.7.13.3"/>
    </reaction>
</comment>
<dbReference type="PRINTS" id="PR00344">
    <property type="entry name" value="BCTRLSENSOR"/>
</dbReference>
<dbReference type="Gene3D" id="3.40.190.10">
    <property type="entry name" value="Periplasmic binding protein-like II"/>
    <property type="match status" value="4"/>
</dbReference>
<keyword evidence="12" id="KW-1133">Transmembrane helix</keyword>
<gene>
    <name evidence="16" type="ORF">H8709_06535</name>
</gene>
<evidence type="ECO:0000256" key="5">
    <source>
        <dbReference type="ARBA" id="ARBA00022553"/>
    </source>
</evidence>
<feature type="chain" id="PRO_5037804469" description="Circadian input-output histidine kinase CikA" evidence="13">
    <location>
        <begin position="32"/>
        <end position="930"/>
    </location>
</feature>
<dbReference type="InterPro" id="IPR001638">
    <property type="entry name" value="Solute-binding_3/MltF_N"/>
</dbReference>
<accession>A0A926EE85</accession>
<dbReference type="InterPro" id="IPR004358">
    <property type="entry name" value="Sig_transdc_His_kin-like_C"/>
</dbReference>
<keyword evidence="12" id="KW-0812">Transmembrane</keyword>
<dbReference type="GO" id="GO:0000155">
    <property type="term" value="F:phosphorelay sensor kinase activity"/>
    <property type="evidence" value="ECO:0007669"/>
    <property type="project" value="InterPro"/>
</dbReference>
<comment type="similarity">
    <text evidence="2">In the N-terminal section; belongs to the phytochrome family.</text>
</comment>
<dbReference type="PROSITE" id="PS50109">
    <property type="entry name" value="HIS_KIN"/>
    <property type="match status" value="1"/>
</dbReference>
<dbReference type="SMART" id="SM00062">
    <property type="entry name" value="PBPb"/>
    <property type="match status" value="2"/>
</dbReference>
<keyword evidence="7" id="KW-0418">Kinase</keyword>
<evidence type="ECO:0000256" key="9">
    <source>
        <dbReference type="ARBA" id="ARBA00024867"/>
    </source>
</evidence>
<evidence type="ECO:0000256" key="8">
    <source>
        <dbReference type="ARBA" id="ARBA00023012"/>
    </source>
</evidence>
<evidence type="ECO:0000313" key="17">
    <source>
        <dbReference type="Proteomes" id="UP000660861"/>
    </source>
</evidence>
<feature type="modified residue" description="4-aspartylphosphate" evidence="11">
    <location>
        <position position="856"/>
    </location>
</feature>
<dbReference type="SUPFAM" id="SSF53850">
    <property type="entry name" value="Periplasmic binding protein-like II"/>
    <property type="match status" value="2"/>
</dbReference>
<evidence type="ECO:0000256" key="6">
    <source>
        <dbReference type="ARBA" id="ARBA00022679"/>
    </source>
</evidence>
<evidence type="ECO:0000256" key="2">
    <source>
        <dbReference type="ARBA" id="ARBA00006402"/>
    </source>
</evidence>
<evidence type="ECO:0000256" key="7">
    <source>
        <dbReference type="ARBA" id="ARBA00022777"/>
    </source>
</evidence>
<dbReference type="SMART" id="SM00388">
    <property type="entry name" value="HisKA"/>
    <property type="match status" value="1"/>
</dbReference>
<dbReference type="PROSITE" id="PS50110">
    <property type="entry name" value="RESPONSE_REGULATORY"/>
    <property type="match status" value="1"/>
</dbReference>
<evidence type="ECO:0000259" key="14">
    <source>
        <dbReference type="PROSITE" id="PS50109"/>
    </source>
</evidence>
<keyword evidence="17" id="KW-1185">Reference proteome</keyword>
<evidence type="ECO:0000256" key="3">
    <source>
        <dbReference type="ARBA" id="ARBA00012438"/>
    </source>
</evidence>
<dbReference type="Gene3D" id="1.10.287.130">
    <property type="match status" value="1"/>
</dbReference>
<evidence type="ECO:0000256" key="10">
    <source>
        <dbReference type="ARBA" id="ARBA00074306"/>
    </source>
</evidence>
<dbReference type="SMART" id="SM00387">
    <property type="entry name" value="HATPase_c"/>
    <property type="match status" value="1"/>
</dbReference>
<organism evidence="16 17">
    <name type="scientific">Zongyangia hominis</name>
    <dbReference type="NCBI Taxonomy" id="2763677"/>
    <lineage>
        <taxon>Bacteria</taxon>
        <taxon>Bacillati</taxon>
        <taxon>Bacillota</taxon>
        <taxon>Clostridia</taxon>
        <taxon>Eubacteriales</taxon>
        <taxon>Oscillospiraceae</taxon>
        <taxon>Zongyangia</taxon>
    </lineage>
</organism>
<dbReference type="Proteomes" id="UP000660861">
    <property type="component" value="Unassembled WGS sequence"/>
</dbReference>
<sequence>MKYFSRNMRFCAVFLIAVLLTALMIPCAAQAEEKVLRVAYPDAEGYTMTTPDGHRYGLVVDFLNEIAKYTGWKYEYVDTNSTNLLDQFFSGDFDLMGGNYYAEGYEEYFAYPDFNCGYSKIVLLTRRDDDRIKSYDLSTFNGKTIGVFERATENIRRLKEYLSSNDLDCTIKTYTFEDLSITGDLFPFLENGEVDMLVGNSKDSESGFNVAATIESQAHYIVTTPGNQEVLDGLNMALEKIYQANPNFASEVYAANFSTIGSGHIVLSRQEQGYVRQKGTVTVAVPNNWHPIFCLDNEDQHDGLVPDFLKEVANYAGLQFSYLYCDNYAESISKVQSGEADMLGFFVGTEEDAMERGLALTSSYTKMDSILVRNKESTYPAEGLVGAVLEGCELPSNIVADEVKHYLTVAEALSDVNKGKVDFFYGISSHLEYIMQQQHFPNVVQVNLVNDSTDIGFAMGVPVDPDLFTIVNKAINNMTEEQRDTISSRNLVSIGESRMTLTGIIYANPELAISVVSVFLLLILATVILIFRARLHTAAMQNELEKAEAESRAKSEFLSRMSHEIRTPMNAIVGLTDLTGMMEGLPEKAQGNLAKIKSSSHYLLGLINDILDMSRIENGKMDLSRESFSLGLLLDELQNMMKAEAQERNLNFRVEKQIQNDVVLGDPVRLRQVFLNLLSNAFKFTPPGGTVRILAREDASTPEEATFTFRVADTGVGISEEDHERIFLSFEQVGPNITKSQGTGLGLAISKNIVQLMGGELLLQSRTNEGSEFYFTVTFPKGRNFAQMAQPAACTKKDRLQGLSILLAEDNLLNAEIAKELLTLQGAQVTHAENGKQAVALMKESRPGTYQIILMDILMPEMNGLEATQAIRSLRPDTASIPILAMTANTFKEDVDAALAAGMTGFIPKPIDVNYLYNAIEQARKDRVKP</sequence>
<dbReference type="SUPFAM" id="SSF52172">
    <property type="entry name" value="CheY-like"/>
    <property type="match status" value="1"/>
</dbReference>
<keyword evidence="8" id="KW-0902">Two-component regulatory system</keyword>
<dbReference type="Pfam" id="PF00512">
    <property type="entry name" value="HisKA"/>
    <property type="match status" value="1"/>
</dbReference>
<dbReference type="Pfam" id="PF00072">
    <property type="entry name" value="Response_reg"/>
    <property type="match status" value="1"/>
</dbReference>
<dbReference type="FunFam" id="3.30.565.10:FF:000010">
    <property type="entry name" value="Sensor histidine kinase RcsC"/>
    <property type="match status" value="1"/>
</dbReference>
<keyword evidence="5 11" id="KW-0597">Phosphoprotein</keyword>
<feature type="domain" description="Response regulatory" evidence="15">
    <location>
        <begin position="804"/>
        <end position="924"/>
    </location>
</feature>
<dbReference type="Gene3D" id="3.30.565.10">
    <property type="entry name" value="Histidine kinase-like ATPase, C-terminal domain"/>
    <property type="match status" value="1"/>
</dbReference>
<dbReference type="SMART" id="SM00448">
    <property type="entry name" value="REC"/>
    <property type="match status" value="1"/>
</dbReference>
<dbReference type="CDD" id="cd17546">
    <property type="entry name" value="REC_hyHK_CKI1_RcsC-like"/>
    <property type="match status" value="1"/>
</dbReference>
<dbReference type="CDD" id="cd00082">
    <property type="entry name" value="HisKA"/>
    <property type="match status" value="1"/>
</dbReference>
<reference evidence="16" key="1">
    <citation type="submission" date="2020-08" db="EMBL/GenBank/DDBJ databases">
        <title>Genome public.</title>
        <authorList>
            <person name="Liu C."/>
            <person name="Sun Q."/>
        </authorList>
    </citation>
    <scope>NUCLEOTIDE SEQUENCE</scope>
    <source>
        <strain evidence="16">NSJ-54</strain>
    </source>
</reference>
<comment type="function">
    <text evidence="9">May play the central regulatory role in sporulation. It may be an element of the effector pathway responsible for the activation of sporulation genes in response to nutritional stress. Spo0A may act in concert with spo0H (a sigma factor) to control the expression of some genes that are critical to the sporulation process.</text>
</comment>
<feature type="transmembrane region" description="Helical" evidence="12">
    <location>
        <begin position="511"/>
        <end position="531"/>
    </location>
</feature>
<feature type="signal peptide" evidence="13">
    <location>
        <begin position="1"/>
        <end position="31"/>
    </location>
</feature>
<dbReference type="InterPro" id="IPR001789">
    <property type="entry name" value="Sig_transdc_resp-reg_receiver"/>
</dbReference>
<dbReference type="EC" id="2.7.13.3" evidence="3"/>
<dbReference type="InterPro" id="IPR003661">
    <property type="entry name" value="HisK_dim/P_dom"/>
</dbReference>
<evidence type="ECO:0000259" key="15">
    <source>
        <dbReference type="PROSITE" id="PS50110"/>
    </source>
</evidence>
<dbReference type="InterPro" id="IPR036097">
    <property type="entry name" value="HisK_dim/P_sf"/>
</dbReference>
<protein>
    <recommendedName>
        <fullName evidence="10">Circadian input-output histidine kinase CikA</fullName>
        <ecNumber evidence="3">2.7.13.3</ecNumber>
    </recommendedName>
    <alternativeName>
        <fullName evidence="4">Stage 0 sporulation protein A homolog</fullName>
    </alternativeName>
</protein>
<dbReference type="InterPro" id="IPR005467">
    <property type="entry name" value="His_kinase_dom"/>
</dbReference>
<dbReference type="EMBL" id="JACRTC010000003">
    <property type="protein sequence ID" value="MBC8570486.1"/>
    <property type="molecule type" value="Genomic_DNA"/>
</dbReference>
<evidence type="ECO:0000256" key="4">
    <source>
        <dbReference type="ARBA" id="ARBA00018672"/>
    </source>
</evidence>
<dbReference type="Pfam" id="PF00497">
    <property type="entry name" value="SBP_bac_3"/>
    <property type="match status" value="2"/>
</dbReference>
<evidence type="ECO:0000256" key="12">
    <source>
        <dbReference type="SAM" id="Phobius"/>
    </source>
</evidence>
<dbReference type="SUPFAM" id="SSF55874">
    <property type="entry name" value="ATPase domain of HSP90 chaperone/DNA topoisomerase II/histidine kinase"/>
    <property type="match status" value="1"/>
</dbReference>
<evidence type="ECO:0000313" key="16">
    <source>
        <dbReference type="EMBL" id="MBC8570486.1"/>
    </source>
</evidence>
<keyword evidence="6" id="KW-0808">Transferase</keyword>
<dbReference type="InterPro" id="IPR003594">
    <property type="entry name" value="HATPase_dom"/>
</dbReference>
<dbReference type="InterPro" id="IPR036890">
    <property type="entry name" value="HATPase_C_sf"/>
</dbReference>
<feature type="domain" description="Histidine kinase" evidence="14">
    <location>
        <begin position="560"/>
        <end position="781"/>
    </location>
</feature>
<dbReference type="Pfam" id="PF02518">
    <property type="entry name" value="HATPase_c"/>
    <property type="match status" value="1"/>
</dbReference>
<name>A0A926EE85_9FIRM</name>
<keyword evidence="13" id="KW-0732">Signal</keyword>
<dbReference type="AlphaFoldDB" id="A0A926EE85"/>
<dbReference type="InterPro" id="IPR011006">
    <property type="entry name" value="CheY-like_superfamily"/>
</dbReference>
<dbReference type="Gene3D" id="3.40.50.2300">
    <property type="match status" value="1"/>
</dbReference>
<dbReference type="CDD" id="cd16922">
    <property type="entry name" value="HATPase_EvgS-ArcB-TorS-like"/>
    <property type="match status" value="1"/>
</dbReference>
<dbReference type="SUPFAM" id="SSF47384">
    <property type="entry name" value="Homodimeric domain of signal transducing histidine kinase"/>
    <property type="match status" value="1"/>
</dbReference>
<comment type="caution">
    <text evidence="16">The sequence shown here is derived from an EMBL/GenBank/DDBJ whole genome shotgun (WGS) entry which is preliminary data.</text>
</comment>
<dbReference type="RefSeq" id="WP_262397575.1">
    <property type="nucleotide sequence ID" value="NZ_JACRTC010000003.1"/>
</dbReference>
<keyword evidence="12" id="KW-0472">Membrane</keyword>